<organism evidence="1 2">
    <name type="scientific">Seminavis robusta</name>
    <dbReference type="NCBI Taxonomy" id="568900"/>
    <lineage>
        <taxon>Eukaryota</taxon>
        <taxon>Sar</taxon>
        <taxon>Stramenopiles</taxon>
        <taxon>Ochrophyta</taxon>
        <taxon>Bacillariophyta</taxon>
        <taxon>Bacillariophyceae</taxon>
        <taxon>Bacillariophycidae</taxon>
        <taxon>Naviculales</taxon>
        <taxon>Naviculaceae</taxon>
        <taxon>Seminavis</taxon>
    </lineage>
</organism>
<comment type="caution">
    <text evidence="1">The sequence shown here is derived from an EMBL/GenBank/DDBJ whole genome shotgun (WGS) entry which is preliminary data.</text>
</comment>
<name>A0A9N8EXG5_9STRA</name>
<keyword evidence="2" id="KW-1185">Reference proteome</keyword>
<protein>
    <submittedName>
        <fullName evidence="1">Uncharacterized protein</fullName>
    </submittedName>
</protein>
<evidence type="ECO:0000313" key="1">
    <source>
        <dbReference type="EMBL" id="CAB9526535.1"/>
    </source>
</evidence>
<proteinExistence type="predicted"/>
<dbReference type="EMBL" id="CAICTM010001841">
    <property type="protein sequence ID" value="CAB9526535.1"/>
    <property type="molecule type" value="Genomic_DNA"/>
</dbReference>
<reference evidence="1" key="1">
    <citation type="submission" date="2020-06" db="EMBL/GenBank/DDBJ databases">
        <authorList>
            <consortium name="Plant Systems Biology data submission"/>
        </authorList>
    </citation>
    <scope>NUCLEOTIDE SEQUENCE</scope>
    <source>
        <strain evidence="1">D6</strain>
    </source>
</reference>
<sequence length="342" mass="38989">MTIANQDESRKLTVEVYDECKNKLSLHQMCLDMIAFSSPKGSPSYNKLQKVLGQAKSYKVKLGGVIFRDNEANIENMLKGYGLNASTPEDPPETVLHVQSDYTFCRDCTTVPRIFIQTEQLDAVGEGKLRKNLRPCHDQELCVIWEYSDFHYHWMKDKGVHDSVMLLPMMHQSRLGDPKYMRPLTNRSLEVVFFGELKARRIPLIESFQNTLSNVRMEKSKAVAHIKRSYADGKVCLITHGYGATAAGETHRLSEMGRFGCIPVVETWSDQQFLEPYKKCGDVVFADYDNLLNATRAVLATINDKDDQLAKRVDWWRDGVHWESVLTTVYGTAPSAALKRRL</sequence>
<gene>
    <name evidence="1" type="ORF">SEMRO_1843_G301180.1</name>
</gene>
<dbReference type="Proteomes" id="UP001153069">
    <property type="component" value="Unassembled WGS sequence"/>
</dbReference>
<dbReference type="AlphaFoldDB" id="A0A9N8EXG5"/>
<accession>A0A9N8EXG5</accession>
<dbReference type="OrthoDB" id="43623at2759"/>
<evidence type="ECO:0000313" key="2">
    <source>
        <dbReference type="Proteomes" id="UP001153069"/>
    </source>
</evidence>